<accession>A0ABV0RFH6</accession>
<evidence type="ECO:0000313" key="1">
    <source>
        <dbReference type="EMBL" id="MEQ2206904.1"/>
    </source>
</evidence>
<reference evidence="1 2" key="1">
    <citation type="submission" date="2021-06" db="EMBL/GenBank/DDBJ databases">
        <authorList>
            <person name="Palmer J.M."/>
        </authorList>
    </citation>
    <scope>NUCLEOTIDE SEQUENCE [LARGE SCALE GENOMIC DNA]</scope>
    <source>
        <strain evidence="1 2">XC_2019</strain>
        <tissue evidence="1">Muscle</tissue>
    </source>
</reference>
<evidence type="ECO:0000313" key="2">
    <source>
        <dbReference type="Proteomes" id="UP001434883"/>
    </source>
</evidence>
<proteinExistence type="predicted"/>
<gene>
    <name evidence="1" type="ORF">XENOCAPTIV_004415</name>
</gene>
<keyword evidence="2" id="KW-1185">Reference proteome</keyword>
<feature type="non-terminal residue" evidence="1">
    <location>
        <position position="1"/>
    </location>
</feature>
<name>A0ABV0RFH6_9TELE</name>
<protein>
    <submittedName>
        <fullName evidence="1">Uncharacterized protein</fullName>
    </submittedName>
</protein>
<dbReference type="Proteomes" id="UP001434883">
    <property type="component" value="Unassembled WGS sequence"/>
</dbReference>
<sequence>DPGSRYAAFSCDFCNDFPKSTSSWTSPLPPPFFSLSPNGMLRLLLVQLSSVQ</sequence>
<dbReference type="EMBL" id="JAHRIN010043476">
    <property type="protein sequence ID" value="MEQ2206904.1"/>
    <property type="molecule type" value="Genomic_DNA"/>
</dbReference>
<comment type="caution">
    <text evidence="1">The sequence shown here is derived from an EMBL/GenBank/DDBJ whole genome shotgun (WGS) entry which is preliminary data.</text>
</comment>
<organism evidence="1 2">
    <name type="scientific">Xenoophorus captivus</name>
    <dbReference type="NCBI Taxonomy" id="1517983"/>
    <lineage>
        <taxon>Eukaryota</taxon>
        <taxon>Metazoa</taxon>
        <taxon>Chordata</taxon>
        <taxon>Craniata</taxon>
        <taxon>Vertebrata</taxon>
        <taxon>Euteleostomi</taxon>
        <taxon>Actinopterygii</taxon>
        <taxon>Neopterygii</taxon>
        <taxon>Teleostei</taxon>
        <taxon>Neoteleostei</taxon>
        <taxon>Acanthomorphata</taxon>
        <taxon>Ovalentaria</taxon>
        <taxon>Atherinomorphae</taxon>
        <taxon>Cyprinodontiformes</taxon>
        <taxon>Goodeidae</taxon>
        <taxon>Xenoophorus</taxon>
    </lineage>
</organism>